<proteinExistence type="inferred from homology"/>
<comment type="catalytic activity">
    <reaction evidence="11">
        <text>Couples ATP hydrolysis with the unwinding of duplex DNA by translocating in the 3'-5' direction.</text>
        <dbReference type="EC" id="5.6.2.4"/>
    </reaction>
</comment>
<dbReference type="SUPFAM" id="SSF52540">
    <property type="entry name" value="P-loop containing nucleoside triphosphate hydrolases"/>
    <property type="match status" value="1"/>
</dbReference>
<evidence type="ECO:0000256" key="1">
    <source>
        <dbReference type="ARBA" id="ARBA00009922"/>
    </source>
</evidence>
<dbReference type="GO" id="GO:0004527">
    <property type="term" value="F:exonuclease activity"/>
    <property type="evidence" value="ECO:0007669"/>
    <property type="project" value="UniProtKB-KW"/>
</dbReference>
<dbReference type="PANTHER" id="PTHR11070:SF55">
    <property type="entry name" value="DNA 3'-5' HELICASE"/>
    <property type="match status" value="1"/>
</dbReference>
<dbReference type="Gene3D" id="1.10.10.160">
    <property type="match status" value="1"/>
</dbReference>
<keyword evidence="3 14" id="KW-0547">Nucleotide-binding</keyword>
<evidence type="ECO:0000313" key="18">
    <source>
        <dbReference type="Proteomes" id="UP000014417"/>
    </source>
</evidence>
<reference evidence="17 18" key="1">
    <citation type="submission" date="2013-04" db="EMBL/GenBank/DDBJ databases">
        <title>The Genome Sequence of Propionimicrobium lymphophilum ACS-093-V-SCH5.</title>
        <authorList>
            <consortium name="The Broad Institute Genomics Platform"/>
            <person name="Earl A."/>
            <person name="Ward D."/>
            <person name="Feldgarden M."/>
            <person name="Gevers D."/>
            <person name="Saerens B."/>
            <person name="Vaneechoutte M."/>
            <person name="Walker B."/>
            <person name="Young S."/>
            <person name="Zeng Q."/>
            <person name="Gargeya S."/>
            <person name="Fitzgerald M."/>
            <person name="Haas B."/>
            <person name="Abouelleil A."/>
            <person name="Allen A.W."/>
            <person name="Alvarado L."/>
            <person name="Arachchi H.M."/>
            <person name="Berlin A.M."/>
            <person name="Chapman S.B."/>
            <person name="Gainer-Dewar J."/>
            <person name="Goldberg J."/>
            <person name="Griggs A."/>
            <person name="Gujja S."/>
            <person name="Hansen M."/>
            <person name="Howarth C."/>
            <person name="Imamovic A."/>
            <person name="Ireland A."/>
            <person name="Larimer J."/>
            <person name="McCowan C."/>
            <person name="Murphy C."/>
            <person name="Pearson M."/>
            <person name="Poon T.W."/>
            <person name="Priest M."/>
            <person name="Roberts A."/>
            <person name="Saif S."/>
            <person name="Shea T."/>
            <person name="Sisk P."/>
            <person name="Sykes S."/>
            <person name="Wortman J."/>
            <person name="Nusbaum C."/>
            <person name="Birren B."/>
        </authorList>
    </citation>
    <scope>NUCLEOTIDE SEQUENCE [LARGE SCALE GENOMIC DNA]</scope>
    <source>
        <strain evidence="17 18">ACS-093-V-SCH5</strain>
    </source>
</reference>
<comment type="catalytic activity">
    <reaction evidence="13">
        <text>ATP + H2O = ADP + phosphate + H(+)</text>
        <dbReference type="Rhea" id="RHEA:13065"/>
        <dbReference type="ChEBI" id="CHEBI:15377"/>
        <dbReference type="ChEBI" id="CHEBI:15378"/>
        <dbReference type="ChEBI" id="CHEBI:30616"/>
        <dbReference type="ChEBI" id="CHEBI:43474"/>
        <dbReference type="ChEBI" id="CHEBI:456216"/>
        <dbReference type="EC" id="5.6.2.4"/>
    </reaction>
</comment>
<evidence type="ECO:0000256" key="7">
    <source>
        <dbReference type="ARBA" id="ARBA00022839"/>
    </source>
</evidence>
<dbReference type="Pfam" id="PF13361">
    <property type="entry name" value="UvrD_C"/>
    <property type="match status" value="1"/>
</dbReference>
<comment type="similarity">
    <text evidence="1">Belongs to the helicase family. UvrD subfamily.</text>
</comment>
<feature type="binding site" evidence="14">
    <location>
        <begin position="36"/>
        <end position="43"/>
    </location>
    <ligand>
        <name>ATP</name>
        <dbReference type="ChEBI" id="CHEBI:30616"/>
    </ligand>
</feature>
<dbReference type="RefSeq" id="WP_016456188.1">
    <property type="nucleotide sequence ID" value="NZ_KE150269.1"/>
</dbReference>
<dbReference type="GO" id="GO:0005829">
    <property type="term" value="C:cytosol"/>
    <property type="evidence" value="ECO:0007669"/>
    <property type="project" value="TreeGrafter"/>
</dbReference>
<evidence type="ECO:0000259" key="16">
    <source>
        <dbReference type="PROSITE" id="PS51217"/>
    </source>
</evidence>
<dbReference type="GO" id="GO:0005524">
    <property type="term" value="F:ATP binding"/>
    <property type="evidence" value="ECO:0007669"/>
    <property type="project" value="UniProtKB-UniRule"/>
</dbReference>
<name>S2W0L6_9ACTN</name>
<dbReference type="GO" id="GO:0033202">
    <property type="term" value="C:DNA helicase complex"/>
    <property type="evidence" value="ECO:0007669"/>
    <property type="project" value="TreeGrafter"/>
</dbReference>
<feature type="domain" description="UvrD-like helicase ATP-binding" evidence="15">
    <location>
        <begin position="15"/>
        <end position="346"/>
    </location>
</feature>
<dbReference type="InterPro" id="IPR013986">
    <property type="entry name" value="DExx_box_DNA_helicase_dom_sf"/>
</dbReference>
<evidence type="ECO:0000259" key="15">
    <source>
        <dbReference type="PROSITE" id="PS51198"/>
    </source>
</evidence>
<dbReference type="PANTHER" id="PTHR11070">
    <property type="entry name" value="UVRD / RECB / PCRA DNA HELICASE FAMILY MEMBER"/>
    <property type="match status" value="1"/>
</dbReference>
<evidence type="ECO:0000256" key="4">
    <source>
        <dbReference type="ARBA" id="ARBA00022763"/>
    </source>
</evidence>
<sequence length="1031" mass="115486">MKIASEAELCEALGILFSDEQLKAIMAPLSPNVIIAGAGTGKTTVMAARVVWLVATGQVAPGEVLGLTFTRKATAELSDRISASLKNAGFENSAEAEASNEPFIATYDSFAAWLVREFGFHAGIDSDSKLLTRGQSFLIASEIVNDSSCDFEHLKRLNPSTIIERLINLSENVESNLLSYSEIREFSEEFIKELDQEPLNRQKKVFAHIRDAKATALERLELLRLAEKYQELKSNRRLTEFYDQMATAAKMVEEAPVIGKRLRDTFKVVLLDEYQDTSSAQAKLLTGLFVDPQHGGHAVTAVGDPYQAIYEWRGASPSNILKFPQDFCVAGQPASIYTLQVNRRSKPDILKVANAYAQPLRGENLPQAFDEENNQISIYLTPPDVSGESLSKSDPRVMGVVEAHSFVSWPEEASWVVEQIRDCYESGEVASWSDIAILLRDNSSVAQIFKNLDQAQIPTELVGLNGLLVLPGISDLVDMLRLLNDVTDDPAAARLLTGLRWRLGPADLAELGRRKKELCLLDRVVELSESPGDKISSEGLERLRNFLGVFNYLLRYKDEHVVDLVGRVINKMGLSSEARLSKAQSLQLRKLTDEINSFALNDQKSNLSGLVAWLNSEIENGDGLEQAAVSEEDSVKLLTMHKAKGLEWDVVFIPRLVDGTFPSSRVTDNWVKNPVEIPAPLRRDAEWIPQLNGQSREELGEFADELKQKTMYSEDRLAYVAASRAKNRLVLTCSQWNGGKSPKQPSEYFEKVITSFEDRQPIAGKMSIAELTEEDPLSSDQGSSAWPPPLDDSEALEQQEVALAVSEWEDDQTIQLNFDEQKIADSWSDSVKMLLEEALENRKGAMPKVMPKSISASQSILYEKDPEKFWADITRPMPRKVNKMSSVGTRFHEWLEKRFGLSKPLDEDYEDFVVSEDDFPEQRFQKLLHDFENGPYADRVPVAIEAGFVLVKKNGQQIRGRIDAVFPSEEPDFDYQVVDWKTFDSPGEPMQLSLYRAAWSDMTGVPEGRIDAVFYHVASKKIERPQLPEIN</sequence>
<organism evidence="17 18">
    <name type="scientific">Propionimicrobium lymphophilum ACS-093-V-SCH5</name>
    <dbReference type="NCBI Taxonomy" id="883161"/>
    <lineage>
        <taxon>Bacteria</taxon>
        <taxon>Bacillati</taxon>
        <taxon>Actinomycetota</taxon>
        <taxon>Actinomycetes</taxon>
        <taxon>Propionibacteriales</taxon>
        <taxon>Propionibacteriaceae</taxon>
        <taxon>Propionimicrobium</taxon>
    </lineage>
</organism>
<gene>
    <name evidence="17" type="ORF">HMPREF9306_01360</name>
</gene>
<evidence type="ECO:0000256" key="5">
    <source>
        <dbReference type="ARBA" id="ARBA00022801"/>
    </source>
</evidence>
<dbReference type="PATRIC" id="fig|883161.3.peg.1354"/>
<dbReference type="Gene3D" id="3.40.50.300">
    <property type="entry name" value="P-loop containing nucleotide triphosphate hydrolases"/>
    <property type="match status" value="3"/>
</dbReference>
<protein>
    <recommendedName>
        <fullName evidence="12">DNA 3'-5' helicase</fullName>
        <ecNumber evidence="12">5.6.2.4</ecNumber>
    </recommendedName>
</protein>
<keyword evidence="7" id="KW-0269">Exonuclease</keyword>
<evidence type="ECO:0000256" key="11">
    <source>
        <dbReference type="ARBA" id="ARBA00034617"/>
    </source>
</evidence>
<dbReference type="Pfam" id="PF12705">
    <property type="entry name" value="PDDEXK_1"/>
    <property type="match status" value="1"/>
</dbReference>
<evidence type="ECO:0000256" key="12">
    <source>
        <dbReference type="ARBA" id="ARBA00034808"/>
    </source>
</evidence>
<keyword evidence="2" id="KW-0540">Nuclease</keyword>
<keyword evidence="18" id="KW-1185">Reference proteome</keyword>
<evidence type="ECO:0000256" key="13">
    <source>
        <dbReference type="ARBA" id="ARBA00048988"/>
    </source>
</evidence>
<dbReference type="InterPro" id="IPR038726">
    <property type="entry name" value="PDDEXK_AddAB-type"/>
</dbReference>
<keyword evidence="8 14" id="KW-0067">ATP-binding</keyword>
<keyword evidence="10" id="KW-0413">Isomerase</keyword>
<evidence type="ECO:0000313" key="17">
    <source>
        <dbReference type="EMBL" id="EPD32661.1"/>
    </source>
</evidence>
<dbReference type="CDD" id="cd17932">
    <property type="entry name" value="DEXQc_UvrD"/>
    <property type="match status" value="1"/>
</dbReference>
<keyword evidence="9" id="KW-0234">DNA repair</keyword>
<evidence type="ECO:0000256" key="14">
    <source>
        <dbReference type="PROSITE-ProRule" id="PRU00560"/>
    </source>
</evidence>
<keyword evidence="5 14" id="KW-0378">Hydrolase</keyword>
<dbReference type="Pfam" id="PF00580">
    <property type="entry name" value="UvrD-helicase"/>
    <property type="match status" value="1"/>
</dbReference>
<evidence type="ECO:0000256" key="2">
    <source>
        <dbReference type="ARBA" id="ARBA00022722"/>
    </source>
</evidence>
<evidence type="ECO:0000256" key="9">
    <source>
        <dbReference type="ARBA" id="ARBA00023204"/>
    </source>
</evidence>
<dbReference type="Proteomes" id="UP000014417">
    <property type="component" value="Unassembled WGS sequence"/>
</dbReference>
<dbReference type="PROSITE" id="PS51198">
    <property type="entry name" value="UVRD_HELICASE_ATP_BIND"/>
    <property type="match status" value="1"/>
</dbReference>
<keyword evidence="6 14" id="KW-0347">Helicase</keyword>
<dbReference type="InterPro" id="IPR000212">
    <property type="entry name" value="DNA_helicase_UvrD/REP"/>
</dbReference>
<dbReference type="EC" id="5.6.2.4" evidence="12"/>
<dbReference type="AlphaFoldDB" id="S2W0L6"/>
<dbReference type="InterPro" id="IPR014016">
    <property type="entry name" value="UvrD-like_ATP-bd"/>
</dbReference>
<accession>S2W0L6</accession>
<comment type="caution">
    <text evidence="17">The sequence shown here is derived from an EMBL/GenBank/DDBJ whole genome shotgun (WGS) entry which is preliminary data.</text>
</comment>
<dbReference type="STRING" id="883161.HMPREF9306_01360"/>
<dbReference type="GO" id="GO:0000725">
    <property type="term" value="P:recombinational repair"/>
    <property type="evidence" value="ECO:0007669"/>
    <property type="project" value="TreeGrafter"/>
</dbReference>
<dbReference type="OrthoDB" id="9806690at2"/>
<feature type="domain" description="UvrD-like helicase C-terminal" evidence="16">
    <location>
        <begin position="347"/>
        <end position="645"/>
    </location>
</feature>
<dbReference type="InterPro" id="IPR014017">
    <property type="entry name" value="DNA_helicase_UvrD-like_C"/>
</dbReference>
<dbReference type="HOGENOM" id="CLU_003630_1_1_11"/>
<keyword evidence="4" id="KW-0227">DNA damage</keyword>
<dbReference type="GO" id="GO:0003677">
    <property type="term" value="F:DNA binding"/>
    <property type="evidence" value="ECO:0007669"/>
    <property type="project" value="InterPro"/>
</dbReference>
<dbReference type="InterPro" id="IPR027417">
    <property type="entry name" value="P-loop_NTPase"/>
</dbReference>
<dbReference type="Gene3D" id="1.10.486.10">
    <property type="entry name" value="PCRA, domain 4"/>
    <property type="match status" value="1"/>
</dbReference>
<dbReference type="GO" id="GO:0043138">
    <property type="term" value="F:3'-5' DNA helicase activity"/>
    <property type="evidence" value="ECO:0007669"/>
    <property type="project" value="UniProtKB-EC"/>
</dbReference>
<evidence type="ECO:0000256" key="6">
    <source>
        <dbReference type="ARBA" id="ARBA00022806"/>
    </source>
</evidence>
<dbReference type="EMBL" id="AGZR01000008">
    <property type="protein sequence ID" value="EPD32661.1"/>
    <property type="molecule type" value="Genomic_DNA"/>
</dbReference>
<evidence type="ECO:0000256" key="8">
    <source>
        <dbReference type="ARBA" id="ARBA00022840"/>
    </source>
</evidence>
<evidence type="ECO:0000256" key="10">
    <source>
        <dbReference type="ARBA" id="ARBA00023235"/>
    </source>
</evidence>
<evidence type="ECO:0000256" key="3">
    <source>
        <dbReference type="ARBA" id="ARBA00022741"/>
    </source>
</evidence>
<dbReference type="PROSITE" id="PS51217">
    <property type="entry name" value="UVRD_HELICASE_CTER"/>
    <property type="match status" value="1"/>
</dbReference>